<keyword evidence="2" id="KW-1185">Reference proteome</keyword>
<protein>
    <submittedName>
        <fullName evidence="1">Uncharacterized protein</fullName>
    </submittedName>
</protein>
<name>K6VPH1_9MICO</name>
<reference evidence="1 2" key="1">
    <citation type="submission" date="2012-08" db="EMBL/GenBank/DDBJ databases">
        <title>Whole genome shotgun sequence of Austwickia chelonae NBRC 105200.</title>
        <authorList>
            <person name="Yoshida I."/>
            <person name="Hosoyama A."/>
            <person name="Tsuchikane K."/>
            <person name="Katsumata H."/>
            <person name="Ando Y."/>
            <person name="Ohji S."/>
            <person name="Hamada M."/>
            <person name="Tamura T."/>
            <person name="Yamazoe A."/>
            <person name="Yamazaki S."/>
            <person name="Fujita N."/>
        </authorList>
    </citation>
    <scope>NUCLEOTIDE SEQUENCE [LARGE SCALE GENOMIC DNA]</scope>
    <source>
        <strain evidence="1 2">NBRC 105200</strain>
    </source>
</reference>
<dbReference type="eggNOG" id="ENOG5031QPQ">
    <property type="taxonomic scope" value="Bacteria"/>
</dbReference>
<sequence>MTSHGLSPLLRAASAAIGAPIMGDLRWLYAGPRDLDALSVSDRELIGVVTGEAFPDRVEGLGVRVSFFTLQLALDRLSGVLPEGQEVSIDYMEKVYTAYEENCPEGNPYSGDLLDLALAYLVGRDLARQDESPGTLVG</sequence>
<dbReference type="RefSeq" id="WP_006503375.1">
    <property type="nucleotide sequence ID" value="NZ_BAGZ01000016.1"/>
</dbReference>
<evidence type="ECO:0000313" key="1">
    <source>
        <dbReference type="EMBL" id="GAB78619.1"/>
    </source>
</evidence>
<dbReference type="STRING" id="100225.SAMN05421595_2271"/>
<evidence type="ECO:0000313" key="2">
    <source>
        <dbReference type="Proteomes" id="UP000008495"/>
    </source>
</evidence>
<dbReference type="OrthoDB" id="5148353at2"/>
<dbReference type="AlphaFoldDB" id="K6VPH1"/>
<dbReference type="EMBL" id="BAGZ01000016">
    <property type="protein sequence ID" value="GAB78619.1"/>
    <property type="molecule type" value="Genomic_DNA"/>
</dbReference>
<dbReference type="Proteomes" id="UP000008495">
    <property type="component" value="Unassembled WGS sequence"/>
</dbReference>
<organism evidence="1 2">
    <name type="scientific">Austwickia chelonae NBRC 105200</name>
    <dbReference type="NCBI Taxonomy" id="1184607"/>
    <lineage>
        <taxon>Bacteria</taxon>
        <taxon>Bacillati</taxon>
        <taxon>Actinomycetota</taxon>
        <taxon>Actinomycetes</taxon>
        <taxon>Micrococcales</taxon>
        <taxon>Dermatophilaceae</taxon>
        <taxon>Austwickia</taxon>
    </lineage>
</organism>
<proteinExistence type="predicted"/>
<gene>
    <name evidence="1" type="ORF">AUCHE_16_00350</name>
</gene>
<comment type="caution">
    <text evidence="1">The sequence shown here is derived from an EMBL/GenBank/DDBJ whole genome shotgun (WGS) entry which is preliminary data.</text>
</comment>
<accession>K6VPH1</accession>